<evidence type="ECO:0000313" key="3">
    <source>
        <dbReference type="Proteomes" id="UP000020681"/>
    </source>
</evidence>
<protein>
    <submittedName>
        <fullName evidence="2">Uncharacterized protein</fullName>
    </submittedName>
</protein>
<gene>
    <name evidence="2" type="ORF">I551_3683</name>
</gene>
<dbReference type="Proteomes" id="UP000020681">
    <property type="component" value="Unassembled WGS sequence"/>
</dbReference>
<dbReference type="EMBL" id="JAOL01000114">
    <property type="protein sequence ID" value="EUA89837.1"/>
    <property type="molecule type" value="Genomic_DNA"/>
</dbReference>
<accession>A0ABP3AEZ0</accession>
<keyword evidence="3" id="KW-1185">Reference proteome</keyword>
<organism evidence="2 3">
    <name type="scientific">Mycobacterium ulcerans str. Harvey</name>
    <dbReference type="NCBI Taxonomy" id="1299332"/>
    <lineage>
        <taxon>Bacteria</taxon>
        <taxon>Bacillati</taxon>
        <taxon>Actinomycetota</taxon>
        <taxon>Actinomycetes</taxon>
        <taxon>Mycobacteriales</taxon>
        <taxon>Mycobacteriaceae</taxon>
        <taxon>Mycobacterium</taxon>
        <taxon>Mycobacterium ulcerans group</taxon>
    </lineage>
</organism>
<evidence type="ECO:0000256" key="1">
    <source>
        <dbReference type="SAM" id="MobiDB-lite"/>
    </source>
</evidence>
<reference evidence="2 3" key="1">
    <citation type="submission" date="2014-01" db="EMBL/GenBank/DDBJ databases">
        <authorList>
            <person name="Dobos K."/>
            <person name="Lenaerts A."/>
            <person name="Ordway D."/>
            <person name="DeGroote M.A."/>
            <person name="Parker T."/>
            <person name="Sizemore C."/>
            <person name="Tallon L.J."/>
            <person name="Sadzewicz L.K."/>
            <person name="Sengamalay N."/>
            <person name="Fraser C.M."/>
            <person name="Hine E."/>
            <person name="Shefchek K.A."/>
            <person name="Das S.P."/>
            <person name="Tettelin H."/>
        </authorList>
    </citation>
    <scope>NUCLEOTIDE SEQUENCE [LARGE SCALE GENOMIC DNA]</scope>
    <source>
        <strain evidence="2 3">Harvey</strain>
    </source>
</reference>
<feature type="region of interest" description="Disordered" evidence="1">
    <location>
        <begin position="1"/>
        <end position="39"/>
    </location>
</feature>
<name>A0ABP3AEZ0_MYCUL</name>
<feature type="compositionally biased region" description="Polar residues" evidence="1">
    <location>
        <begin position="30"/>
        <end position="39"/>
    </location>
</feature>
<evidence type="ECO:0000313" key="2">
    <source>
        <dbReference type="EMBL" id="EUA89837.1"/>
    </source>
</evidence>
<comment type="caution">
    <text evidence="2">The sequence shown here is derived from an EMBL/GenBank/DDBJ whole genome shotgun (WGS) entry which is preliminary data.</text>
</comment>
<proteinExistence type="predicted"/>
<sequence>MIATHGAVGSAEHDITDLAGAPSGVWSVQHKPNTPARSS</sequence>